<dbReference type="FunFam" id="3.30.70.270:FF:000001">
    <property type="entry name" value="Diguanylate cyclase domain protein"/>
    <property type="match status" value="1"/>
</dbReference>
<dbReference type="OMA" id="MECKEFE"/>
<dbReference type="Pfam" id="PF00989">
    <property type="entry name" value="PAS"/>
    <property type="match status" value="1"/>
</dbReference>
<evidence type="ECO:0000313" key="1">
    <source>
        <dbReference type="EMBL" id="QBP13431.1"/>
    </source>
</evidence>
<name>A0A132HFU1_9BURK</name>
<dbReference type="CDD" id="cd02205">
    <property type="entry name" value="CBS_pair_SF"/>
    <property type="match status" value="1"/>
</dbReference>
<dbReference type="CDD" id="cd01948">
    <property type="entry name" value="EAL"/>
    <property type="match status" value="1"/>
</dbReference>
<dbReference type="Pfam" id="PF00571">
    <property type="entry name" value="CBS"/>
    <property type="match status" value="1"/>
</dbReference>
<dbReference type="PANTHER" id="PTHR44757:SF2">
    <property type="entry name" value="BIOFILM ARCHITECTURE MAINTENANCE PROTEIN MBAA"/>
    <property type="match status" value="1"/>
</dbReference>
<dbReference type="GeneID" id="92822682"/>
<dbReference type="PANTHER" id="PTHR44757">
    <property type="entry name" value="DIGUANYLATE CYCLASE DGCP"/>
    <property type="match status" value="1"/>
</dbReference>
<organism evidence="1 2">
    <name type="scientific">Cupriavidus metallidurans</name>
    <dbReference type="NCBI Taxonomy" id="119219"/>
    <lineage>
        <taxon>Bacteria</taxon>
        <taxon>Pseudomonadati</taxon>
        <taxon>Pseudomonadota</taxon>
        <taxon>Betaproteobacteria</taxon>
        <taxon>Burkholderiales</taxon>
        <taxon>Burkholderiaceae</taxon>
        <taxon>Cupriavidus</taxon>
    </lineage>
</organism>
<evidence type="ECO:0000313" key="2">
    <source>
        <dbReference type="Proteomes" id="UP000253772"/>
    </source>
</evidence>
<dbReference type="CDD" id="cd01949">
    <property type="entry name" value="GGDEF"/>
    <property type="match status" value="1"/>
</dbReference>
<dbReference type="GO" id="GO:0003824">
    <property type="term" value="F:catalytic activity"/>
    <property type="evidence" value="ECO:0007669"/>
    <property type="project" value="UniProtKB-ARBA"/>
</dbReference>
<dbReference type="InterPro" id="IPR000014">
    <property type="entry name" value="PAS"/>
</dbReference>
<dbReference type="PROSITE" id="PS50883">
    <property type="entry name" value="EAL"/>
    <property type="match status" value="1"/>
</dbReference>
<dbReference type="CDD" id="cd00130">
    <property type="entry name" value="PAS"/>
    <property type="match status" value="1"/>
</dbReference>
<dbReference type="InterPro" id="IPR001633">
    <property type="entry name" value="EAL_dom"/>
</dbReference>
<dbReference type="SMART" id="SM00267">
    <property type="entry name" value="GGDEF"/>
    <property type="match status" value="1"/>
</dbReference>
<dbReference type="NCBIfam" id="TIGR00254">
    <property type="entry name" value="GGDEF"/>
    <property type="match status" value="1"/>
</dbReference>
<dbReference type="InterPro" id="IPR000644">
    <property type="entry name" value="CBS_dom"/>
</dbReference>
<dbReference type="NCBIfam" id="TIGR00229">
    <property type="entry name" value="sensory_box"/>
    <property type="match status" value="1"/>
</dbReference>
<dbReference type="PROSITE" id="PS50113">
    <property type="entry name" value="PAC"/>
    <property type="match status" value="1"/>
</dbReference>
<gene>
    <name evidence="1" type="ORF">DDF84_027825</name>
</gene>
<dbReference type="InterPro" id="IPR000700">
    <property type="entry name" value="PAS-assoc_C"/>
</dbReference>
<reference evidence="1 2" key="1">
    <citation type="submission" date="2019-03" db="EMBL/GenBank/DDBJ databases">
        <title>Comparative insights into the high quality Complete genome sequence of highly metal resistant Cupriavidus metallidurans strain BS1 isolated from a gold-copper mine.</title>
        <authorList>
            <person name="Mazhar H.S."/>
            <person name="Rensing C."/>
        </authorList>
    </citation>
    <scope>NUCLEOTIDE SEQUENCE [LARGE SCALE GENOMIC DNA]</scope>
    <source>
        <strain evidence="1 2">BS1</strain>
    </source>
</reference>
<dbReference type="InterPro" id="IPR052155">
    <property type="entry name" value="Biofilm_reg_signaling"/>
</dbReference>
<dbReference type="InterPro" id="IPR046342">
    <property type="entry name" value="CBS_dom_sf"/>
</dbReference>
<proteinExistence type="predicted"/>
<dbReference type="Gene3D" id="3.10.580.10">
    <property type="entry name" value="CBS-domain"/>
    <property type="match status" value="1"/>
</dbReference>
<dbReference type="Pfam" id="PF00563">
    <property type="entry name" value="EAL"/>
    <property type="match status" value="1"/>
</dbReference>
<dbReference type="SUPFAM" id="SSF55785">
    <property type="entry name" value="PYP-like sensor domain (PAS domain)"/>
    <property type="match status" value="1"/>
</dbReference>
<dbReference type="SUPFAM" id="SSF141868">
    <property type="entry name" value="EAL domain-like"/>
    <property type="match status" value="1"/>
</dbReference>
<dbReference type="PROSITE" id="PS51371">
    <property type="entry name" value="CBS"/>
    <property type="match status" value="1"/>
</dbReference>
<protein>
    <submittedName>
        <fullName evidence="1">EAL domain-containing protein</fullName>
    </submittedName>
</protein>
<dbReference type="InterPro" id="IPR035965">
    <property type="entry name" value="PAS-like_dom_sf"/>
</dbReference>
<dbReference type="InterPro" id="IPR043128">
    <property type="entry name" value="Rev_trsase/Diguanyl_cyclase"/>
</dbReference>
<dbReference type="Proteomes" id="UP000253772">
    <property type="component" value="Chromosome c2"/>
</dbReference>
<dbReference type="SMART" id="SM00052">
    <property type="entry name" value="EAL"/>
    <property type="match status" value="1"/>
</dbReference>
<dbReference type="InterPro" id="IPR029787">
    <property type="entry name" value="Nucleotide_cyclase"/>
</dbReference>
<dbReference type="EMBL" id="CP037901">
    <property type="protein sequence ID" value="QBP13431.1"/>
    <property type="molecule type" value="Genomic_DNA"/>
</dbReference>
<dbReference type="Gene3D" id="3.30.70.270">
    <property type="match status" value="1"/>
</dbReference>
<dbReference type="InterPro" id="IPR013767">
    <property type="entry name" value="PAS_fold"/>
</dbReference>
<dbReference type="SUPFAM" id="SSF54631">
    <property type="entry name" value="CBS-domain pair"/>
    <property type="match status" value="1"/>
</dbReference>
<accession>A0A132HFU1</accession>
<dbReference type="InterPro" id="IPR035919">
    <property type="entry name" value="EAL_sf"/>
</dbReference>
<dbReference type="Pfam" id="PF00990">
    <property type="entry name" value="GGDEF"/>
    <property type="match status" value="1"/>
</dbReference>
<dbReference type="Gene3D" id="3.20.20.450">
    <property type="entry name" value="EAL domain"/>
    <property type="match status" value="1"/>
</dbReference>
<dbReference type="InterPro" id="IPR000160">
    <property type="entry name" value="GGDEF_dom"/>
</dbReference>
<sequence length="705" mass="78498">MDTLLVSECLDLTARRVALDQRYRDLVGVNQTSTNVFSVFDDDGTFLGVVTDRQATLFPARIFADLIARRPPEPVQGHASAIQLLKRMRKEACEHLPVFDAQGRYIGIVSMASLLAEFVCRSDINRREREALVSQLRTELENRKISANVLESTSDAVLVTDARLRIQYINRAFTAATGYPGADIVGRPAGFLRSGRHGRGFYAEIFATLRDGGRWEGEVWLLRADGSIAPDWVTIKTVHDEHGEVFSFVAMFADIMQRESLRAQYMHLAYYDSLTGLPNRRLFQDRLGHAIERSANKGTEFSLLFLDLNRFKDVNDTLGHSFGDRLLEVVGERFKRLVKEADFVGRIGGDEFTFILHDTADPAQVESIARRIFDELAKPIVLNGTQSYVSASIGVSRFPADGTTAEALIMNADAAMYRAKEDGIGACHFFSRGLHTKVLKRLDISNALHRALEANEFSLAWQPQVSLTTGKVIGAEVLLRWMRDGSVPVSPAEFIPVAEETGVIGAIGDWVLRESCRYVAKLEALAIDPEFRVAVNFSPLQLSWHRQEPVLQTIAQFGVDCRRFKIELTENALFVHEEGLLEFVRELGAAGVGIAIDDFGTGYSNLSSLKHLPVTELKIDRAFIHDMQGSHSDRQIVQAMISMAHMLGLRVVAEGVEYVWQVSVLREFGCEVGQGYLFSRPIDFDALVKLLDAPAVDVQAMLADG</sequence>
<dbReference type="SUPFAM" id="SSF55073">
    <property type="entry name" value="Nucleotide cyclase"/>
    <property type="match status" value="1"/>
</dbReference>
<dbReference type="RefSeq" id="WP_011229389.1">
    <property type="nucleotide sequence ID" value="NZ_CP026544.1"/>
</dbReference>
<dbReference type="PROSITE" id="PS50112">
    <property type="entry name" value="PAS"/>
    <property type="match status" value="1"/>
</dbReference>
<dbReference type="OrthoDB" id="9813903at2"/>
<dbReference type="Gene3D" id="3.30.450.20">
    <property type="entry name" value="PAS domain"/>
    <property type="match status" value="1"/>
</dbReference>
<dbReference type="GO" id="GO:0006355">
    <property type="term" value="P:regulation of DNA-templated transcription"/>
    <property type="evidence" value="ECO:0007669"/>
    <property type="project" value="InterPro"/>
</dbReference>
<dbReference type="PROSITE" id="PS50887">
    <property type="entry name" value="GGDEF"/>
    <property type="match status" value="1"/>
</dbReference>
<dbReference type="SMART" id="SM00091">
    <property type="entry name" value="PAS"/>
    <property type="match status" value="1"/>
</dbReference>
<dbReference type="AlphaFoldDB" id="A0A132HFU1"/>